<organism evidence="1 2">
    <name type="scientific">Sphaeroforma arctica JP610</name>
    <dbReference type="NCBI Taxonomy" id="667725"/>
    <lineage>
        <taxon>Eukaryota</taxon>
        <taxon>Ichthyosporea</taxon>
        <taxon>Ichthyophonida</taxon>
        <taxon>Sphaeroforma</taxon>
    </lineage>
</organism>
<dbReference type="EMBL" id="KQ244923">
    <property type="protein sequence ID" value="KNC73972.1"/>
    <property type="molecule type" value="Genomic_DNA"/>
</dbReference>
<name>A0A0L0FB76_9EUKA</name>
<dbReference type="AlphaFoldDB" id="A0A0L0FB76"/>
<accession>A0A0L0FB76</accession>
<reference evidence="1 2" key="1">
    <citation type="submission" date="2011-02" db="EMBL/GenBank/DDBJ databases">
        <title>The Genome Sequence of Sphaeroforma arctica JP610.</title>
        <authorList>
            <consortium name="The Broad Institute Genome Sequencing Platform"/>
            <person name="Russ C."/>
            <person name="Cuomo C."/>
            <person name="Young S.K."/>
            <person name="Zeng Q."/>
            <person name="Gargeya S."/>
            <person name="Alvarado L."/>
            <person name="Berlin A."/>
            <person name="Chapman S.B."/>
            <person name="Chen Z."/>
            <person name="Freedman E."/>
            <person name="Gellesch M."/>
            <person name="Goldberg J."/>
            <person name="Griggs A."/>
            <person name="Gujja S."/>
            <person name="Heilman E."/>
            <person name="Heiman D."/>
            <person name="Howarth C."/>
            <person name="Mehta T."/>
            <person name="Neiman D."/>
            <person name="Pearson M."/>
            <person name="Roberts A."/>
            <person name="Saif S."/>
            <person name="Shea T."/>
            <person name="Shenoy N."/>
            <person name="Sisk P."/>
            <person name="Stolte C."/>
            <person name="Sykes S."/>
            <person name="White J."/>
            <person name="Yandava C."/>
            <person name="Burger G."/>
            <person name="Gray M.W."/>
            <person name="Holland P.W.H."/>
            <person name="King N."/>
            <person name="Lang F.B.F."/>
            <person name="Roger A.J."/>
            <person name="Ruiz-Trillo I."/>
            <person name="Haas B."/>
            <person name="Nusbaum C."/>
            <person name="Birren B."/>
        </authorList>
    </citation>
    <scope>NUCLEOTIDE SEQUENCE [LARGE SCALE GENOMIC DNA]</scope>
    <source>
        <strain evidence="1 2">JP610</strain>
    </source>
</reference>
<gene>
    <name evidence="1" type="ORF">SARC_13470</name>
</gene>
<dbReference type="RefSeq" id="XP_014147874.1">
    <property type="nucleotide sequence ID" value="XM_014292399.1"/>
</dbReference>
<feature type="non-terminal residue" evidence="1">
    <location>
        <position position="93"/>
    </location>
</feature>
<keyword evidence="2" id="KW-1185">Reference proteome</keyword>
<evidence type="ECO:0000313" key="2">
    <source>
        <dbReference type="Proteomes" id="UP000054560"/>
    </source>
</evidence>
<feature type="non-terminal residue" evidence="1">
    <location>
        <position position="1"/>
    </location>
</feature>
<evidence type="ECO:0000313" key="1">
    <source>
        <dbReference type="EMBL" id="KNC73972.1"/>
    </source>
</evidence>
<dbReference type="Proteomes" id="UP000054560">
    <property type="component" value="Unassembled WGS sequence"/>
</dbReference>
<dbReference type="GeneID" id="25913974"/>
<proteinExistence type="predicted"/>
<protein>
    <submittedName>
        <fullName evidence="1">Uncharacterized protein</fullName>
    </submittedName>
</protein>
<sequence length="93" mass="10811">SNRDKARQDSFNRYFEPTPTRLCAMILTNTYMFTFLDYHTDGSLCLVCPGGHKFITNHFACIPQLIRRILVGPKMPPIGPDILQRLQERLDFH</sequence>